<proteinExistence type="predicted"/>
<evidence type="ECO:0000313" key="1">
    <source>
        <dbReference type="EMBL" id="MBC1936970.1"/>
    </source>
</evidence>
<sequence>MKLTGKASLENEFYLYSMNGGGPATYTITDGMLEILYGDQCLEFPYIYNQPSFTVWEAILTEGGEVFLIVSDWPDDEGLYILSFSEKGSNYAIVGEGLTDFLVIDGRVYLLYHEEGIYHTYSDNYFNGYSMYALLKWDIAQNEMVRVLPDELLFSIDDGNSFCYDGKENLYIFYYGNAGAEHGTFCLKYNLVTGQGKHYKVPTYYDGSYYYNDRCFGFDGKGIAEFNSELDVINYTTLDMVGVGEVTGGYQALAVFKDDKSYRVYQ</sequence>
<evidence type="ECO:0000313" key="2">
    <source>
        <dbReference type="Proteomes" id="UP000535908"/>
    </source>
</evidence>
<dbReference type="RefSeq" id="WP_185526435.1">
    <property type="nucleotide sequence ID" value="NZ_JAARWN010000012.1"/>
</dbReference>
<dbReference type="Proteomes" id="UP000535908">
    <property type="component" value="Unassembled WGS sequence"/>
</dbReference>
<comment type="caution">
    <text evidence="1">The sequence shown here is derived from an EMBL/GenBank/DDBJ whole genome shotgun (WGS) entry which is preliminary data.</text>
</comment>
<reference evidence="1 2" key="1">
    <citation type="submission" date="2020-03" db="EMBL/GenBank/DDBJ databases">
        <title>Soil Listeria distribution.</title>
        <authorList>
            <person name="Liao J."/>
            <person name="Wiedmann M."/>
        </authorList>
    </citation>
    <scope>NUCLEOTIDE SEQUENCE [LARGE SCALE GENOMIC DNA]</scope>
    <source>
        <strain evidence="1 2">FSL L7-0741</strain>
    </source>
</reference>
<dbReference type="EMBL" id="JAARWN010000012">
    <property type="protein sequence ID" value="MBC1936970.1"/>
    <property type="molecule type" value="Genomic_DNA"/>
</dbReference>
<accession>A0A7X1CQF0</accession>
<organism evidence="1 2">
    <name type="scientific">Listeria grandensis</name>
    <dbReference type="NCBI Taxonomy" id="1494963"/>
    <lineage>
        <taxon>Bacteria</taxon>
        <taxon>Bacillati</taxon>
        <taxon>Bacillota</taxon>
        <taxon>Bacilli</taxon>
        <taxon>Bacillales</taxon>
        <taxon>Listeriaceae</taxon>
        <taxon>Listeria</taxon>
    </lineage>
</organism>
<dbReference type="AlphaFoldDB" id="A0A7X1CQF0"/>
<name>A0A7X1CQF0_9LIST</name>
<gene>
    <name evidence="1" type="ORF">HCA69_11365</name>
</gene>
<protein>
    <submittedName>
        <fullName evidence="1">Uncharacterized protein</fullName>
    </submittedName>
</protein>